<dbReference type="STRING" id="706587.Desti_0325"/>
<evidence type="ECO:0000256" key="3">
    <source>
        <dbReference type="ARBA" id="ARBA00005985"/>
    </source>
</evidence>
<organism evidence="13 14">
    <name type="scientific">Desulfomonile tiedjei (strain ATCC 49306 / DSM 6799 / DCB-1)</name>
    <dbReference type="NCBI Taxonomy" id="706587"/>
    <lineage>
        <taxon>Bacteria</taxon>
        <taxon>Pseudomonadati</taxon>
        <taxon>Thermodesulfobacteriota</taxon>
        <taxon>Desulfomonilia</taxon>
        <taxon>Desulfomonilales</taxon>
        <taxon>Desulfomonilaceae</taxon>
        <taxon>Desulfomonile</taxon>
    </lineage>
</organism>
<evidence type="ECO:0000256" key="6">
    <source>
        <dbReference type="ARBA" id="ARBA00022679"/>
    </source>
</evidence>
<dbReference type="FunFam" id="1.20.120.1780:FF:000001">
    <property type="entry name" value="4-hydroxybenzoate octaprenyltransferase"/>
    <property type="match status" value="1"/>
</dbReference>
<sequence>MERPRFVIRLSSVRVFLEMIKFEHTVFALPFAYTGMFLAARGLPDWKVVLWITVALAAARTLAMTVNRIADKEYDARNPRTSGRALPLGLVDLKTTIIAAFISFMVFEFAAWKLNYFVLILSLPALVFLLGYHYTKRFTWACHWVLGFTDGIAVAGGWAAIKGTIDWPAYVLWFAVTCWIAGVDIIYACQDIDVDRKEGLHSIPSRFGASIALQIARINHILAVAALSFAGLIMDLAWPYWFGVILTSILLIYENVLVSADDLSRLDYAFFNINGYISMCLLAGTIWAIFI</sequence>
<keyword evidence="4" id="KW-1003">Cell membrane</keyword>
<evidence type="ECO:0000256" key="5">
    <source>
        <dbReference type="ARBA" id="ARBA00022519"/>
    </source>
</evidence>
<evidence type="ECO:0000256" key="1">
    <source>
        <dbReference type="ARBA" id="ARBA00001946"/>
    </source>
</evidence>
<dbReference type="InterPro" id="IPR039653">
    <property type="entry name" value="Prenyltransferase"/>
</dbReference>
<keyword evidence="5" id="KW-0997">Cell inner membrane</keyword>
<dbReference type="FunFam" id="1.10.357.140:FF:000008">
    <property type="entry name" value="4-hydroxybenzoate octaprenyltransferase"/>
    <property type="match status" value="1"/>
</dbReference>
<dbReference type="Gene3D" id="1.20.120.1780">
    <property type="entry name" value="UbiA prenyltransferase"/>
    <property type="match status" value="1"/>
</dbReference>
<dbReference type="eggNOG" id="COG0382">
    <property type="taxonomic scope" value="Bacteria"/>
</dbReference>
<evidence type="ECO:0000313" key="14">
    <source>
        <dbReference type="Proteomes" id="UP000006055"/>
    </source>
</evidence>
<keyword evidence="8 12" id="KW-0812">Transmembrane</keyword>
<comment type="similarity">
    <text evidence="3">Belongs to the UbiA prenyltransferase family.</text>
</comment>
<feature type="transmembrane region" description="Helical" evidence="12">
    <location>
        <begin position="270"/>
        <end position="290"/>
    </location>
</feature>
<feature type="transmembrane region" description="Helical" evidence="12">
    <location>
        <begin position="240"/>
        <end position="258"/>
    </location>
</feature>
<dbReference type="GO" id="GO:0008412">
    <property type="term" value="F:4-hydroxybenzoate polyprenyltransferase activity"/>
    <property type="evidence" value="ECO:0007669"/>
    <property type="project" value="UniProtKB-EC"/>
</dbReference>
<evidence type="ECO:0000256" key="8">
    <source>
        <dbReference type="ARBA" id="ARBA00022692"/>
    </source>
</evidence>
<feature type="transmembrane region" description="Helical" evidence="12">
    <location>
        <begin position="141"/>
        <end position="161"/>
    </location>
</feature>
<dbReference type="OrthoDB" id="9782418at2"/>
<feature type="transmembrane region" description="Helical" evidence="12">
    <location>
        <begin position="21"/>
        <end position="42"/>
    </location>
</feature>
<proteinExistence type="inferred from homology"/>
<evidence type="ECO:0000256" key="12">
    <source>
        <dbReference type="SAM" id="Phobius"/>
    </source>
</evidence>
<dbReference type="Pfam" id="PF01040">
    <property type="entry name" value="UbiA"/>
    <property type="match status" value="1"/>
</dbReference>
<dbReference type="PATRIC" id="fig|706587.4.peg.368"/>
<evidence type="ECO:0000256" key="11">
    <source>
        <dbReference type="ARBA" id="ARBA00034524"/>
    </source>
</evidence>
<evidence type="ECO:0000256" key="9">
    <source>
        <dbReference type="ARBA" id="ARBA00022989"/>
    </source>
</evidence>
<feature type="transmembrane region" description="Helical" evidence="12">
    <location>
        <begin position="91"/>
        <end position="110"/>
    </location>
</feature>
<evidence type="ECO:0000313" key="13">
    <source>
        <dbReference type="EMBL" id="AFM23064.1"/>
    </source>
</evidence>
<evidence type="ECO:0000256" key="4">
    <source>
        <dbReference type="ARBA" id="ARBA00022475"/>
    </source>
</evidence>
<dbReference type="EC" id="2.5.1.39" evidence="11"/>
<protein>
    <recommendedName>
        <fullName evidence="11">4-hydroxybenzoate polyprenyltransferase</fullName>
        <ecNumber evidence="11">2.5.1.39</ecNumber>
    </recommendedName>
</protein>
<comment type="cofactor">
    <cofactor evidence="1">
        <name>Mg(2+)</name>
        <dbReference type="ChEBI" id="CHEBI:18420"/>
    </cofactor>
</comment>
<dbReference type="EMBL" id="CP003360">
    <property type="protein sequence ID" value="AFM23064.1"/>
    <property type="molecule type" value="Genomic_DNA"/>
</dbReference>
<dbReference type="InterPro" id="IPR006371">
    <property type="entry name" value="Polyprenyltransferase_UbiA-li"/>
</dbReference>
<dbReference type="Proteomes" id="UP000006055">
    <property type="component" value="Chromosome"/>
</dbReference>
<dbReference type="InterPro" id="IPR000537">
    <property type="entry name" value="UbiA_prenyltransferase"/>
</dbReference>
<dbReference type="GO" id="GO:0006744">
    <property type="term" value="P:ubiquinone biosynthetic process"/>
    <property type="evidence" value="ECO:0007669"/>
    <property type="project" value="UniProtKB-KW"/>
</dbReference>
<comment type="subcellular location">
    <subcellularLocation>
        <location evidence="2">Membrane</location>
        <topology evidence="2">Multi-pass membrane protein</topology>
    </subcellularLocation>
</comment>
<feature type="transmembrane region" description="Helical" evidence="12">
    <location>
        <begin position="167"/>
        <end position="189"/>
    </location>
</feature>
<dbReference type="HOGENOM" id="CLU_034879_5_1_7"/>
<dbReference type="NCBIfam" id="TIGR01475">
    <property type="entry name" value="ubiA_other"/>
    <property type="match status" value="1"/>
</dbReference>
<reference evidence="14" key="1">
    <citation type="submission" date="2012-06" db="EMBL/GenBank/DDBJ databases">
        <title>Complete sequence of chromosome of Desulfomonile tiedjei DSM 6799.</title>
        <authorList>
            <person name="Lucas S."/>
            <person name="Copeland A."/>
            <person name="Lapidus A."/>
            <person name="Glavina del Rio T."/>
            <person name="Dalin E."/>
            <person name="Tice H."/>
            <person name="Bruce D."/>
            <person name="Goodwin L."/>
            <person name="Pitluck S."/>
            <person name="Peters L."/>
            <person name="Ovchinnikova G."/>
            <person name="Zeytun A."/>
            <person name="Lu M."/>
            <person name="Kyrpides N."/>
            <person name="Mavromatis K."/>
            <person name="Ivanova N."/>
            <person name="Brettin T."/>
            <person name="Detter J.C."/>
            <person name="Han C."/>
            <person name="Larimer F."/>
            <person name="Land M."/>
            <person name="Hauser L."/>
            <person name="Markowitz V."/>
            <person name="Cheng J.-F."/>
            <person name="Hugenholtz P."/>
            <person name="Woyke T."/>
            <person name="Wu D."/>
            <person name="Spring S."/>
            <person name="Schroeder M."/>
            <person name="Brambilla E."/>
            <person name="Klenk H.-P."/>
            <person name="Eisen J.A."/>
        </authorList>
    </citation>
    <scope>NUCLEOTIDE SEQUENCE [LARGE SCALE GENOMIC DNA]</scope>
    <source>
        <strain evidence="14">ATCC 49306 / DSM 6799 / DCB-1</strain>
    </source>
</reference>
<feature type="transmembrane region" description="Helical" evidence="12">
    <location>
        <begin position="116"/>
        <end position="134"/>
    </location>
</feature>
<dbReference type="PANTHER" id="PTHR11048:SF28">
    <property type="entry name" value="4-HYDROXYBENZOATE POLYPRENYLTRANSFERASE, MITOCHONDRIAL"/>
    <property type="match status" value="1"/>
</dbReference>
<dbReference type="InterPro" id="IPR044878">
    <property type="entry name" value="UbiA_sf"/>
</dbReference>
<name>I4C0H3_DESTA</name>
<dbReference type="PANTHER" id="PTHR11048">
    <property type="entry name" value="PRENYLTRANSFERASES"/>
    <property type="match status" value="1"/>
</dbReference>
<keyword evidence="10 12" id="KW-0472">Membrane</keyword>
<evidence type="ECO:0000256" key="7">
    <source>
        <dbReference type="ARBA" id="ARBA00022688"/>
    </source>
</evidence>
<keyword evidence="6 13" id="KW-0808">Transferase</keyword>
<dbReference type="CDD" id="cd13959">
    <property type="entry name" value="PT_UbiA_COQ2"/>
    <property type="match status" value="1"/>
</dbReference>
<dbReference type="KEGG" id="dti:Desti_0325"/>
<keyword evidence="9 12" id="KW-1133">Transmembrane helix</keyword>
<feature type="transmembrane region" description="Helical" evidence="12">
    <location>
        <begin position="48"/>
        <end position="70"/>
    </location>
</feature>
<gene>
    <name evidence="13" type="ordered locus">Desti_0325</name>
</gene>
<dbReference type="GO" id="GO:0005886">
    <property type="term" value="C:plasma membrane"/>
    <property type="evidence" value="ECO:0007669"/>
    <property type="project" value="TreeGrafter"/>
</dbReference>
<keyword evidence="14" id="KW-1185">Reference proteome</keyword>
<evidence type="ECO:0000256" key="2">
    <source>
        <dbReference type="ARBA" id="ARBA00004141"/>
    </source>
</evidence>
<keyword evidence="7" id="KW-0831">Ubiquinone biosynthesis</keyword>
<dbReference type="AlphaFoldDB" id="I4C0H3"/>
<dbReference type="Gene3D" id="1.10.357.140">
    <property type="entry name" value="UbiA prenyltransferase"/>
    <property type="match status" value="1"/>
</dbReference>
<accession>I4C0H3</accession>
<evidence type="ECO:0000256" key="10">
    <source>
        <dbReference type="ARBA" id="ARBA00023136"/>
    </source>
</evidence>
<feature type="transmembrane region" description="Helical" evidence="12">
    <location>
        <begin position="210"/>
        <end position="234"/>
    </location>
</feature>
<dbReference type="RefSeq" id="WP_014808223.1">
    <property type="nucleotide sequence ID" value="NC_018025.1"/>
</dbReference>